<name>A0AC60PXF0_IXOPE</name>
<keyword evidence="2" id="KW-1185">Reference proteome</keyword>
<organism evidence="1 2">
    <name type="scientific">Ixodes persulcatus</name>
    <name type="common">Taiga tick</name>
    <dbReference type="NCBI Taxonomy" id="34615"/>
    <lineage>
        <taxon>Eukaryota</taxon>
        <taxon>Metazoa</taxon>
        <taxon>Ecdysozoa</taxon>
        <taxon>Arthropoda</taxon>
        <taxon>Chelicerata</taxon>
        <taxon>Arachnida</taxon>
        <taxon>Acari</taxon>
        <taxon>Parasitiformes</taxon>
        <taxon>Ixodida</taxon>
        <taxon>Ixodoidea</taxon>
        <taxon>Ixodidae</taxon>
        <taxon>Ixodinae</taxon>
        <taxon>Ixodes</taxon>
    </lineage>
</organism>
<protein>
    <submittedName>
        <fullName evidence="1">Uncharacterized protein</fullName>
    </submittedName>
</protein>
<gene>
    <name evidence="1" type="ORF">HPB47_027757</name>
</gene>
<proteinExistence type="predicted"/>
<evidence type="ECO:0000313" key="2">
    <source>
        <dbReference type="Proteomes" id="UP000805193"/>
    </source>
</evidence>
<accession>A0AC60PXF0</accession>
<reference evidence="1 2" key="1">
    <citation type="journal article" date="2020" name="Cell">
        <title>Large-Scale Comparative Analyses of Tick Genomes Elucidate Their Genetic Diversity and Vector Capacities.</title>
        <authorList>
            <consortium name="Tick Genome and Microbiome Consortium (TIGMIC)"/>
            <person name="Jia N."/>
            <person name="Wang J."/>
            <person name="Shi W."/>
            <person name="Du L."/>
            <person name="Sun Y."/>
            <person name="Zhan W."/>
            <person name="Jiang J.F."/>
            <person name="Wang Q."/>
            <person name="Zhang B."/>
            <person name="Ji P."/>
            <person name="Bell-Sakyi L."/>
            <person name="Cui X.M."/>
            <person name="Yuan T.T."/>
            <person name="Jiang B.G."/>
            <person name="Yang W.F."/>
            <person name="Lam T.T."/>
            <person name="Chang Q.C."/>
            <person name="Ding S.J."/>
            <person name="Wang X.J."/>
            <person name="Zhu J.G."/>
            <person name="Ruan X.D."/>
            <person name="Zhao L."/>
            <person name="Wei J.T."/>
            <person name="Ye R.Z."/>
            <person name="Que T.C."/>
            <person name="Du C.H."/>
            <person name="Zhou Y.H."/>
            <person name="Cheng J.X."/>
            <person name="Dai P.F."/>
            <person name="Guo W.B."/>
            <person name="Han X.H."/>
            <person name="Huang E.J."/>
            <person name="Li L.F."/>
            <person name="Wei W."/>
            <person name="Gao Y.C."/>
            <person name="Liu J.Z."/>
            <person name="Shao H.Z."/>
            <person name="Wang X."/>
            <person name="Wang C.C."/>
            <person name="Yang T.C."/>
            <person name="Huo Q.B."/>
            <person name="Li W."/>
            <person name="Chen H.Y."/>
            <person name="Chen S.E."/>
            <person name="Zhou L.G."/>
            <person name="Ni X.B."/>
            <person name="Tian J.H."/>
            <person name="Sheng Y."/>
            <person name="Liu T."/>
            <person name="Pan Y.S."/>
            <person name="Xia L.Y."/>
            <person name="Li J."/>
            <person name="Zhao F."/>
            <person name="Cao W.C."/>
        </authorList>
    </citation>
    <scope>NUCLEOTIDE SEQUENCE [LARGE SCALE GENOMIC DNA]</scope>
    <source>
        <strain evidence="1">Iper-2018</strain>
    </source>
</reference>
<sequence length="1631" mass="184091">MSEETRSRHHRKRSTSPGSEAPAMTPPIAEPWTTVRYSTKPTKSHLTIVIKLTDGISLSELQSTHLTDAITAAAHLTPSEAKETYFKIRDVQNVLIADTYRPSAQEKLLQTTKLTIANRDYAVTSYPSAPTNSCKGVIHGVASLTAPDELIANIESNVPVLTARMMGKTETALITFEGTYVPYTIYYRRLQFRLPQNGNLTVCDICYQENMTSDTLHNCVPYCVNCKEEHASKDPNCPAKKQADAQATFASYKRRVQQRPKAKTIPNTLRTPPPPPPEPKGGKASAAPSPPHQPTPPSDKVPTFNSRRENYRLPPIPRGSTQHHRRTRSLSRNNKVREELPSTLHPAHASRPKSIPQPITASDTYKQALLSAKRTPTTPNTVQAINAAPENQHMDTLPPPSQPVTPQVSVELKQIMLVLKNIQERLAALEQDVAELKAQGLQDPKRKADDPYHPESKIPPSLTQYLNTLDRKPDVILLQDKQGTHNLPQYTPYTQPSITQTDRRQNTYTPTLVTTYISKEHPSIQLDTTDINTAHQEHVIITLQPRNCPNPITIVNAYWRPGRKVANPTPWLTKLVANNTDHDILLVGDFNSPNVSWGYPNTQHNGRLLEQATAQTSMTLANDTTQPTRTGNSVERDTNPDLAFHHGPSVAEWSASDEQLGSDRRFIHLTLITNVKQKVRRNTARITNWDHFRYHTSNNPPPTDADPRAWANHLLQAQKKCTKEAQTTTATPYIDTHLLNLWKTRRKLQLTTENWLQLCDSLNGQLGTKKAWRILRTLLTPSQHRDPLTRIMLASKITSHDLEQQLRDTFFPPPTDTPHTPEPPTPPLDPCDMNVPFPLNELKRALDSLKRNTSPGEDQITYQLLRNLDDTQLQQLLNYFNSAWQTGDIPAEWKHTIVTMIPKPNKTPEVKNLRPISLTSCTGKLLEKLVLTRLEWHLERVKALPFTVICYRKNISTQDCLLRIYNDLLQDKSTTQLRSLPSLDIYKAFDNVSHDSILSILRETQCGPRMYNYIHNFLSNRTAAFKISGHISTPFPLHQGVPQGSIPSPTLFNLAMSKFPAQLETIPHLKFSIYADDVALWTNSGSSGQQEETLQHAGDTVAHYAISIGLPCSPSKSELLVISNRKNNPDRQLITVHLDGTPIPQRPHIKLLGLTIQNNGASDITISTLSKQINQITHILGRVSRRHRGLKESDIRRAIEALIYSLVLYHIPYTPLTNRQLKNLQTQLREPTRLALGVPQYAPLEHSKQMDPFNTIEERVDLHRLGQQQRLTTSLQGRYILNPLGYDTLHLPPIETTTPLWEIIPQITTLPIPKHMNPDSNPERRKHRAKLISQKLATLQAQQHLIYYTDASYDRGTKLGHTAIHCPQTNTTLRQTYTEAPSADLLETQALCSAIHHAIANPHERHTSITVLTDSQKAVRTFQYNQLPIYMSRELRAALNTNPTLRFYIYWIPGHALIPGNERAHSLSRVTSTPGPAIDWLTSYDPQLQRNEYHQQRSDTLRQLRESRLALVPPPPTLSRQQASTLCRAQTHTLSSPHYTHLFQGAQGTAKCPFCTGYPNNTHTYWQCLHAQPSIRSTLSKLPPGLRPTTWNEWLSPPNPQHVPAIFDALLQHTTTIEEKLRASKDATNPP</sequence>
<dbReference type="EMBL" id="JABSTQ010009897">
    <property type="protein sequence ID" value="KAG0425050.1"/>
    <property type="molecule type" value="Genomic_DNA"/>
</dbReference>
<dbReference type="Proteomes" id="UP000805193">
    <property type="component" value="Unassembled WGS sequence"/>
</dbReference>
<evidence type="ECO:0000313" key="1">
    <source>
        <dbReference type="EMBL" id="KAG0425050.1"/>
    </source>
</evidence>
<comment type="caution">
    <text evidence="1">The sequence shown here is derived from an EMBL/GenBank/DDBJ whole genome shotgun (WGS) entry which is preliminary data.</text>
</comment>